<dbReference type="RefSeq" id="WP_300959950.1">
    <property type="nucleotide sequence ID" value="NZ_JAUHJR010000002.1"/>
</dbReference>
<protein>
    <submittedName>
        <fullName evidence="6">TetR/AcrR family transcriptional regulator</fullName>
    </submittedName>
</protein>
<evidence type="ECO:0000259" key="5">
    <source>
        <dbReference type="PROSITE" id="PS50977"/>
    </source>
</evidence>
<dbReference type="Pfam" id="PF00440">
    <property type="entry name" value="TetR_N"/>
    <property type="match status" value="1"/>
</dbReference>
<gene>
    <name evidence="6" type="ORF">QWY29_06840</name>
</gene>
<organism evidence="6 7">
    <name type="scientific">Nocardioides abyssi</name>
    <dbReference type="NCBI Taxonomy" id="3058370"/>
    <lineage>
        <taxon>Bacteria</taxon>
        <taxon>Bacillati</taxon>
        <taxon>Actinomycetota</taxon>
        <taxon>Actinomycetes</taxon>
        <taxon>Propionibacteriales</taxon>
        <taxon>Nocardioidaceae</taxon>
        <taxon>Nocardioides</taxon>
    </lineage>
</organism>
<evidence type="ECO:0000313" key="7">
    <source>
        <dbReference type="Proteomes" id="UP001168537"/>
    </source>
</evidence>
<keyword evidence="7" id="KW-1185">Reference proteome</keyword>
<feature type="domain" description="HTH tetR-type" evidence="5">
    <location>
        <begin position="14"/>
        <end position="74"/>
    </location>
</feature>
<keyword evidence="3" id="KW-0804">Transcription</keyword>
<dbReference type="Gene3D" id="1.10.357.10">
    <property type="entry name" value="Tetracycline Repressor, domain 2"/>
    <property type="match status" value="1"/>
</dbReference>
<dbReference type="InterPro" id="IPR011075">
    <property type="entry name" value="TetR_C"/>
</dbReference>
<dbReference type="EMBL" id="JAUHJR010000002">
    <property type="protein sequence ID" value="MDN4161069.1"/>
    <property type="molecule type" value="Genomic_DNA"/>
</dbReference>
<sequence>MGEPGAGRGRPRQAGTDERVAAAALALLRSGGPAAVTMEAVAAASGVAKTTIYRRHANRAALLDAVLRGAIGVPDLPPDGSARDKLRFSLEQAWRQMSDILGPGGLAAIVADADPAFTELFRDALRPYDDALAARLRDDARAGRVRADVDAEGVVSLLLGAWLGELVRRGRVDGAWLDRSLDLLWPVLDPERA</sequence>
<dbReference type="Gene3D" id="1.10.10.60">
    <property type="entry name" value="Homeodomain-like"/>
    <property type="match status" value="1"/>
</dbReference>
<evidence type="ECO:0000313" key="6">
    <source>
        <dbReference type="EMBL" id="MDN4161069.1"/>
    </source>
</evidence>
<dbReference type="InterPro" id="IPR009057">
    <property type="entry name" value="Homeodomain-like_sf"/>
</dbReference>
<proteinExistence type="predicted"/>
<dbReference type="PROSITE" id="PS50977">
    <property type="entry name" value="HTH_TETR_2"/>
    <property type="match status" value="1"/>
</dbReference>
<keyword evidence="2 4" id="KW-0238">DNA-binding</keyword>
<dbReference type="InterPro" id="IPR001647">
    <property type="entry name" value="HTH_TetR"/>
</dbReference>
<evidence type="ECO:0000256" key="2">
    <source>
        <dbReference type="ARBA" id="ARBA00023125"/>
    </source>
</evidence>
<evidence type="ECO:0000256" key="4">
    <source>
        <dbReference type="PROSITE-ProRule" id="PRU00335"/>
    </source>
</evidence>
<evidence type="ECO:0000256" key="1">
    <source>
        <dbReference type="ARBA" id="ARBA00023015"/>
    </source>
</evidence>
<accession>A0ABT8ESH3</accession>
<reference evidence="6" key="1">
    <citation type="submission" date="2023-06" db="EMBL/GenBank/DDBJ databases">
        <title>Draft genome sequence of Nocardioides sp. SOB72.</title>
        <authorList>
            <person name="Zhang G."/>
        </authorList>
    </citation>
    <scope>NUCLEOTIDE SEQUENCE</scope>
    <source>
        <strain evidence="6">SOB72</strain>
    </source>
</reference>
<evidence type="ECO:0000256" key="3">
    <source>
        <dbReference type="ARBA" id="ARBA00023163"/>
    </source>
</evidence>
<dbReference type="Proteomes" id="UP001168537">
    <property type="component" value="Unassembled WGS sequence"/>
</dbReference>
<dbReference type="PANTHER" id="PTHR30055:SF234">
    <property type="entry name" value="HTH-TYPE TRANSCRIPTIONAL REGULATOR BETI"/>
    <property type="match status" value="1"/>
</dbReference>
<dbReference type="InterPro" id="IPR036271">
    <property type="entry name" value="Tet_transcr_reg_TetR-rel_C_sf"/>
</dbReference>
<dbReference type="InterPro" id="IPR050109">
    <property type="entry name" value="HTH-type_TetR-like_transc_reg"/>
</dbReference>
<dbReference type="SUPFAM" id="SSF48498">
    <property type="entry name" value="Tetracyclin repressor-like, C-terminal domain"/>
    <property type="match status" value="1"/>
</dbReference>
<keyword evidence="1" id="KW-0805">Transcription regulation</keyword>
<dbReference type="SUPFAM" id="SSF46689">
    <property type="entry name" value="Homeodomain-like"/>
    <property type="match status" value="1"/>
</dbReference>
<feature type="DNA-binding region" description="H-T-H motif" evidence="4">
    <location>
        <begin position="37"/>
        <end position="56"/>
    </location>
</feature>
<name>A0ABT8ESH3_9ACTN</name>
<dbReference type="Pfam" id="PF16859">
    <property type="entry name" value="TetR_C_11"/>
    <property type="match status" value="1"/>
</dbReference>
<comment type="caution">
    <text evidence="6">The sequence shown here is derived from an EMBL/GenBank/DDBJ whole genome shotgun (WGS) entry which is preliminary data.</text>
</comment>
<dbReference type="PANTHER" id="PTHR30055">
    <property type="entry name" value="HTH-TYPE TRANSCRIPTIONAL REGULATOR RUTR"/>
    <property type="match status" value="1"/>
</dbReference>